<protein>
    <recommendedName>
        <fullName evidence="4">Diguanylate cyclase</fullName>
    </recommendedName>
</protein>
<dbReference type="RefSeq" id="WP_193675460.1">
    <property type="nucleotide sequence ID" value="NZ_JADDIV010000001.1"/>
</dbReference>
<name>A0ABR9S070_9BURK</name>
<feature type="transmembrane region" description="Helical" evidence="1">
    <location>
        <begin position="7"/>
        <end position="26"/>
    </location>
</feature>
<keyword evidence="1" id="KW-0472">Membrane</keyword>
<accession>A0ABR9S070</accession>
<proteinExistence type="predicted"/>
<gene>
    <name evidence="2" type="ORF">IM787_04775</name>
</gene>
<comment type="caution">
    <text evidence="2">The sequence shown here is derived from an EMBL/GenBank/DDBJ whole genome shotgun (WGS) entry which is preliminary data.</text>
</comment>
<keyword evidence="3" id="KW-1185">Reference proteome</keyword>
<evidence type="ECO:0008006" key="4">
    <source>
        <dbReference type="Google" id="ProtNLM"/>
    </source>
</evidence>
<reference evidence="2 3" key="1">
    <citation type="submission" date="2020-10" db="EMBL/GenBank/DDBJ databases">
        <title>Ramlibacter sp. HM2 16S ribosomal RNA gene Genome sequencing and assembly.</title>
        <authorList>
            <person name="Kang M."/>
        </authorList>
    </citation>
    <scope>NUCLEOTIDE SEQUENCE [LARGE SCALE GENOMIC DNA]</scope>
    <source>
        <strain evidence="2 3">HM2</strain>
    </source>
</reference>
<feature type="transmembrane region" description="Helical" evidence="1">
    <location>
        <begin position="46"/>
        <end position="78"/>
    </location>
</feature>
<evidence type="ECO:0000313" key="3">
    <source>
        <dbReference type="Proteomes" id="UP000806285"/>
    </source>
</evidence>
<keyword evidence="1" id="KW-0812">Transmembrane</keyword>
<feature type="transmembrane region" description="Helical" evidence="1">
    <location>
        <begin position="102"/>
        <end position="121"/>
    </location>
</feature>
<feature type="transmembrane region" description="Helical" evidence="1">
    <location>
        <begin position="141"/>
        <end position="159"/>
    </location>
</feature>
<organism evidence="2 3">
    <name type="scientific">Ramlibacter pallidus</name>
    <dbReference type="NCBI Taxonomy" id="2780087"/>
    <lineage>
        <taxon>Bacteria</taxon>
        <taxon>Pseudomonadati</taxon>
        <taxon>Pseudomonadota</taxon>
        <taxon>Betaproteobacteria</taxon>
        <taxon>Burkholderiales</taxon>
        <taxon>Comamonadaceae</taxon>
        <taxon>Ramlibacter</taxon>
    </lineage>
</organism>
<sequence>MQDAARQLLMHAVIPLWIAAGLADWWCHRRTRIETTSGLAENLFHWVLLAQGGVAVLAACLLEANGFVLLLVAGVFLAHEATTFLELRYTVPRRDVRPGEQMVHSLLEILPLALLLLLAVTGWERAADFGPKWKSAPWPPAYLAGVLAAVALCNLLPMAEETRRCLRSRIPARPGST</sequence>
<dbReference type="Proteomes" id="UP000806285">
    <property type="component" value="Unassembled WGS sequence"/>
</dbReference>
<keyword evidence="1" id="KW-1133">Transmembrane helix</keyword>
<evidence type="ECO:0000256" key="1">
    <source>
        <dbReference type="SAM" id="Phobius"/>
    </source>
</evidence>
<evidence type="ECO:0000313" key="2">
    <source>
        <dbReference type="EMBL" id="MBE7366873.1"/>
    </source>
</evidence>
<dbReference type="EMBL" id="JADDIV010000001">
    <property type="protein sequence ID" value="MBE7366873.1"/>
    <property type="molecule type" value="Genomic_DNA"/>
</dbReference>